<dbReference type="PROSITE" id="PS50112">
    <property type="entry name" value="PAS"/>
    <property type="match status" value="1"/>
</dbReference>
<keyword evidence="2" id="KW-0808">Transferase</keyword>
<evidence type="ECO:0000256" key="7">
    <source>
        <dbReference type="PROSITE-ProRule" id="PRU00169"/>
    </source>
</evidence>
<feature type="transmembrane region" description="Helical" evidence="8">
    <location>
        <begin position="16"/>
        <end position="34"/>
    </location>
</feature>
<dbReference type="RefSeq" id="WP_052368635.1">
    <property type="nucleotide sequence ID" value="NZ_JMIY01000003.1"/>
</dbReference>
<feature type="transmembrane region" description="Helical" evidence="8">
    <location>
        <begin position="153"/>
        <end position="172"/>
    </location>
</feature>
<evidence type="ECO:0000256" key="4">
    <source>
        <dbReference type="ARBA" id="ARBA00022777"/>
    </source>
</evidence>
<dbReference type="InterPro" id="IPR036097">
    <property type="entry name" value="HisK_dim/P_sf"/>
</dbReference>
<dbReference type="Pfam" id="PF00989">
    <property type="entry name" value="PAS"/>
    <property type="match status" value="1"/>
</dbReference>
<dbReference type="InterPro" id="IPR011006">
    <property type="entry name" value="CheY-like_superfamily"/>
</dbReference>
<evidence type="ECO:0000256" key="1">
    <source>
        <dbReference type="ARBA" id="ARBA00022553"/>
    </source>
</evidence>
<keyword evidence="8" id="KW-0812">Transmembrane</keyword>
<dbReference type="Pfam" id="PF17159">
    <property type="entry name" value="MASE3"/>
    <property type="match status" value="1"/>
</dbReference>
<keyword evidence="3" id="KW-0547">Nucleotide-binding</keyword>
<evidence type="ECO:0000256" key="8">
    <source>
        <dbReference type="SAM" id="Phobius"/>
    </source>
</evidence>
<dbReference type="InterPro" id="IPR003594">
    <property type="entry name" value="HATPase_dom"/>
</dbReference>
<dbReference type="Gene3D" id="3.30.565.10">
    <property type="entry name" value="Histidine kinase-like ATPase, C-terminal domain"/>
    <property type="match status" value="1"/>
</dbReference>
<dbReference type="PANTHER" id="PTHR43065">
    <property type="entry name" value="SENSOR HISTIDINE KINASE"/>
    <property type="match status" value="1"/>
</dbReference>
<dbReference type="GO" id="GO:0006355">
    <property type="term" value="P:regulation of DNA-templated transcription"/>
    <property type="evidence" value="ECO:0007669"/>
    <property type="project" value="InterPro"/>
</dbReference>
<dbReference type="GO" id="GO:0000155">
    <property type="term" value="F:phosphorelay sensor kinase activity"/>
    <property type="evidence" value="ECO:0007669"/>
    <property type="project" value="InterPro"/>
</dbReference>
<proteinExistence type="predicted"/>
<dbReference type="NCBIfam" id="TIGR00229">
    <property type="entry name" value="sensory_box"/>
    <property type="match status" value="1"/>
</dbReference>
<keyword evidence="6" id="KW-0902">Two-component regulatory system</keyword>
<dbReference type="InterPro" id="IPR005467">
    <property type="entry name" value="His_kinase_dom"/>
</dbReference>
<gene>
    <name evidence="13" type="ORF">ANME2D_01419</name>
</gene>
<dbReference type="Gene3D" id="3.40.50.2300">
    <property type="match status" value="1"/>
</dbReference>
<dbReference type="SUPFAM" id="SSF55874">
    <property type="entry name" value="ATPase domain of HSP90 chaperone/DNA topoisomerase II/histidine kinase"/>
    <property type="match status" value="1"/>
</dbReference>
<dbReference type="SUPFAM" id="SSF52172">
    <property type="entry name" value="CheY-like"/>
    <property type="match status" value="1"/>
</dbReference>
<evidence type="ECO:0000259" key="11">
    <source>
        <dbReference type="PROSITE" id="PS50112"/>
    </source>
</evidence>
<dbReference type="CDD" id="cd17546">
    <property type="entry name" value="REC_hyHK_CKI1_RcsC-like"/>
    <property type="match status" value="1"/>
</dbReference>
<reference evidence="13 14" key="1">
    <citation type="journal article" date="2013" name="Nature">
        <title>Anaerobic oxidation of methane coupled to nitrate reduction in a novel archaeal lineage.</title>
        <authorList>
            <person name="Haroon M.F."/>
            <person name="Hu S."/>
            <person name="Shi Y."/>
            <person name="Imelfort M."/>
            <person name="Keller J."/>
            <person name="Hugenholtz P."/>
            <person name="Yuan Z."/>
            <person name="Tyson G.W."/>
        </authorList>
    </citation>
    <scope>NUCLEOTIDE SEQUENCE [LARGE SCALE GENOMIC DNA]</scope>
    <source>
        <strain evidence="13 14">ANME-2d</strain>
    </source>
</reference>
<feature type="transmembrane region" description="Helical" evidence="8">
    <location>
        <begin position="84"/>
        <end position="107"/>
    </location>
</feature>
<feature type="transmembrane region" description="Helical" evidence="8">
    <location>
        <begin position="219"/>
        <end position="237"/>
    </location>
</feature>
<evidence type="ECO:0000256" key="2">
    <source>
        <dbReference type="ARBA" id="ARBA00022679"/>
    </source>
</evidence>
<evidence type="ECO:0000313" key="14">
    <source>
        <dbReference type="Proteomes" id="UP000027153"/>
    </source>
</evidence>
<accession>A0A062V8E0</accession>
<evidence type="ECO:0000256" key="5">
    <source>
        <dbReference type="ARBA" id="ARBA00022840"/>
    </source>
</evidence>
<protein>
    <submittedName>
        <fullName evidence="13">PAS domain S-box</fullName>
    </submittedName>
</protein>
<evidence type="ECO:0000259" key="10">
    <source>
        <dbReference type="PROSITE" id="PS50110"/>
    </source>
</evidence>
<evidence type="ECO:0000313" key="13">
    <source>
        <dbReference type="EMBL" id="KCZ72019.1"/>
    </source>
</evidence>
<dbReference type="CDD" id="cd00082">
    <property type="entry name" value="HisKA"/>
    <property type="match status" value="1"/>
</dbReference>
<dbReference type="PROSITE" id="PS50113">
    <property type="entry name" value="PAC"/>
    <property type="match status" value="1"/>
</dbReference>
<evidence type="ECO:0000256" key="6">
    <source>
        <dbReference type="ARBA" id="ARBA00023012"/>
    </source>
</evidence>
<keyword evidence="8" id="KW-1133">Transmembrane helix</keyword>
<feature type="domain" description="PAS" evidence="11">
    <location>
        <begin position="281"/>
        <end position="353"/>
    </location>
</feature>
<dbReference type="InterPro" id="IPR001789">
    <property type="entry name" value="Sig_transdc_resp-reg_receiver"/>
</dbReference>
<keyword evidence="4" id="KW-0418">Kinase</keyword>
<dbReference type="CDD" id="cd00130">
    <property type="entry name" value="PAS"/>
    <property type="match status" value="1"/>
</dbReference>
<dbReference type="Pfam" id="PF00072">
    <property type="entry name" value="Response_reg"/>
    <property type="match status" value="1"/>
</dbReference>
<feature type="transmembrane region" description="Helical" evidence="8">
    <location>
        <begin position="54"/>
        <end position="75"/>
    </location>
</feature>
<dbReference type="Proteomes" id="UP000027153">
    <property type="component" value="Unassembled WGS sequence"/>
</dbReference>
<dbReference type="InterPro" id="IPR013767">
    <property type="entry name" value="PAS_fold"/>
</dbReference>
<dbReference type="Pfam" id="PF02518">
    <property type="entry name" value="HATPase_c"/>
    <property type="match status" value="1"/>
</dbReference>
<dbReference type="PROSITE" id="PS50110">
    <property type="entry name" value="RESPONSE_REGULATORY"/>
    <property type="match status" value="1"/>
</dbReference>
<dbReference type="InterPro" id="IPR004358">
    <property type="entry name" value="Sig_transdc_His_kin-like_C"/>
</dbReference>
<dbReference type="SUPFAM" id="SSF55785">
    <property type="entry name" value="PYP-like sensor domain (PAS domain)"/>
    <property type="match status" value="1"/>
</dbReference>
<feature type="transmembrane region" description="Helical" evidence="8">
    <location>
        <begin position="119"/>
        <end position="141"/>
    </location>
</feature>
<dbReference type="GO" id="GO:0005524">
    <property type="term" value="F:ATP binding"/>
    <property type="evidence" value="ECO:0007669"/>
    <property type="project" value="UniProtKB-KW"/>
</dbReference>
<dbReference type="SUPFAM" id="SSF47384">
    <property type="entry name" value="Homodimeric domain of signal transducing histidine kinase"/>
    <property type="match status" value="1"/>
</dbReference>
<organism evidence="13 14">
    <name type="scientific">Candidatus Methanoperedens nitratireducens</name>
    <dbReference type="NCBI Taxonomy" id="1392998"/>
    <lineage>
        <taxon>Archaea</taxon>
        <taxon>Methanobacteriati</taxon>
        <taxon>Methanobacteriota</taxon>
        <taxon>Stenosarchaea group</taxon>
        <taxon>Methanomicrobia</taxon>
        <taxon>Methanosarcinales</taxon>
        <taxon>ANME-2 cluster</taxon>
        <taxon>Candidatus Methanoperedentaceae</taxon>
        <taxon>Candidatus Methanoperedens</taxon>
    </lineage>
</organism>
<keyword evidence="5" id="KW-0067">ATP-binding</keyword>
<dbReference type="InterPro" id="IPR003661">
    <property type="entry name" value="HisK_dim/P_dom"/>
</dbReference>
<dbReference type="PANTHER" id="PTHR43065:SF46">
    <property type="entry name" value="C4-DICARBOXYLATE TRANSPORT SENSOR PROTEIN DCTB"/>
    <property type="match status" value="1"/>
</dbReference>
<dbReference type="PRINTS" id="PR00344">
    <property type="entry name" value="BCTRLSENSOR"/>
</dbReference>
<feature type="domain" description="PAC" evidence="12">
    <location>
        <begin position="355"/>
        <end position="407"/>
    </location>
</feature>
<dbReference type="EMBL" id="JMIY01000003">
    <property type="protein sequence ID" value="KCZ72019.1"/>
    <property type="molecule type" value="Genomic_DNA"/>
</dbReference>
<comment type="caution">
    <text evidence="13">The sequence shown here is derived from an EMBL/GenBank/DDBJ whole genome shotgun (WGS) entry which is preliminary data.</text>
</comment>
<keyword evidence="8" id="KW-0472">Membrane</keyword>
<dbReference type="InterPro" id="IPR033425">
    <property type="entry name" value="MASE3"/>
</dbReference>
<dbReference type="Gene3D" id="3.30.450.20">
    <property type="entry name" value="PAS domain"/>
    <property type="match status" value="1"/>
</dbReference>
<sequence>MTKILVVEDIINKKHVLRLLTIVVSIFLIGYFLEGAVDILATDIKNSLENYLEISAELLSVFVSFSIFAMTWYAYGKSRDNHSLFLGCAFLIIGFLSLFHTFSYPFMPDFVTPNSSNKSAFFFIESRLILTLLFLASAYIYKDTLPNLINKPVLLSFAIFLSVITLSFPLLYNDYLFARHNFSTFSDATVFLFSIITAFSLYASYLYARRIKETRQKDLILLTYGIIIVVFSNLVYFSFELSGHLLIIAGFFFIYHALYKSSVELPYEKLALTEEKLRQAAEGRYKNLFDNANDAIITVDTEGRITSWNKGAERLYGWTEENIIGKNANELLYKDKEESLLLVDSQKSLLEKGQWLGELCHVTKEGKKIIVESRWTLMHDSEGKPKSILVINTDITEKKKLEAQFLRAQRMESIGTLASGIAHDINNVLTPIMLSLQLLKEKFMDDGSQKLINTLERSAQRGASLIKQVQSFARGVECERVTLQVTHLISEIKQIAKQTFPRSIEIRTNTPKDLWTISGDATQLHQVLMNLCVNARDAMPDGGILSISAENLFIDEDFARINIEARIGHHIVISITDTGTGIHPEILDRIFEPFFTTKEPGKGTGLGLSTALAIVKSHGGFINVCSEVEKGTVFKVYLPTTTITEIQKADKQLHELPRGHGESILVVDDESQIREITSSILERSGYRVLTANDGAEAIALYTQTREEIKLVLMDMMMPVMDGQACIRELHKANPEVKIIAVSGLTEKDNLESVADARVVAFLPKPYTADKLLNTIHEVLSAK</sequence>
<dbReference type="InterPro" id="IPR000014">
    <property type="entry name" value="PAS"/>
</dbReference>
<keyword evidence="1 7" id="KW-0597">Phosphoprotein</keyword>
<feature type="domain" description="Response regulatory" evidence="10">
    <location>
        <begin position="663"/>
        <end position="779"/>
    </location>
</feature>
<dbReference type="OrthoDB" id="115915at2157"/>
<evidence type="ECO:0000256" key="3">
    <source>
        <dbReference type="ARBA" id="ARBA00022741"/>
    </source>
</evidence>
<dbReference type="InterPro" id="IPR036890">
    <property type="entry name" value="HATPase_C_sf"/>
</dbReference>
<dbReference type="InterPro" id="IPR035965">
    <property type="entry name" value="PAS-like_dom_sf"/>
</dbReference>
<dbReference type="Gene3D" id="1.10.287.130">
    <property type="match status" value="1"/>
</dbReference>
<evidence type="ECO:0000259" key="9">
    <source>
        <dbReference type="PROSITE" id="PS50109"/>
    </source>
</evidence>
<dbReference type="PROSITE" id="PS50109">
    <property type="entry name" value="HIS_KIN"/>
    <property type="match status" value="1"/>
</dbReference>
<dbReference type="SMART" id="SM00448">
    <property type="entry name" value="REC"/>
    <property type="match status" value="1"/>
</dbReference>
<dbReference type="SMART" id="SM00387">
    <property type="entry name" value="HATPase_c"/>
    <property type="match status" value="1"/>
</dbReference>
<dbReference type="PATRIC" id="fig|1392998.3.peg.1427"/>
<dbReference type="AlphaFoldDB" id="A0A062V8E0"/>
<feature type="modified residue" description="4-aspartylphosphate" evidence="7">
    <location>
        <position position="714"/>
    </location>
</feature>
<dbReference type="InterPro" id="IPR000700">
    <property type="entry name" value="PAS-assoc_C"/>
</dbReference>
<keyword evidence="14" id="KW-1185">Reference proteome</keyword>
<feature type="transmembrane region" description="Helical" evidence="8">
    <location>
        <begin position="184"/>
        <end position="207"/>
    </location>
</feature>
<evidence type="ECO:0000259" key="12">
    <source>
        <dbReference type="PROSITE" id="PS50113"/>
    </source>
</evidence>
<feature type="domain" description="Histidine kinase" evidence="9">
    <location>
        <begin position="420"/>
        <end position="642"/>
    </location>
</feature>
<dbReference type="SMART" id="SM00091">
    <property type="entry name" value="PAS"/>
    <property type="match status" value="1"/>
</dbReference>
<dbReference type="SMART" id="SM00388">
    <property type="entry name" value="HisKA"/>
    <property type="match status" value="1"/>
</dbReference>
<name>A0A062V8E0_9EURY</name>
<dbReference type="Pfam" id="PF00512">
    <property type="entry name" value="HisKA"/>
    <property type="match status" value="1"/>
</dbReference>